<dbReference type="PRINTS" id="PR00320">
    <property type="entry name" value="GPROTEINBRPT"/>
</dbReference>
<feature type="repeat" description="WD" evidence="3">
    <location>
        <begin position="739"/>
        <end position="780"/>
    </location>
</feature>
<keyword evidence="1 3" id="KW-0853">WD repeat</keyword>
<feature type="repeat" description="WD" evidence="3">
    <location>
        <begin position="1159"/>
        <end position="1200"/>
    </location>
</feature>
<dbReference type="InterPro" id="IPR036322">
    <property type="entry name" value="WD40_repeat_dom_sf"/>
</dbReference>
<dbReference type="InterPro" id="IPR055440">
    <property type="entry name" value="Beta-prop_WDR90_4th"/>
</dbReference>
<dbReference type="InterPro" id="IPR019775">
    <property type="entry name" value="WD40_repeat_CS"/>
</dbReference>
<dbReference type="InterPro" id="IPR020472">
    <property type="entry name" value="WD40_PAC1"/>
</dbReference>
<dbReference type="CDD" id="cd00200">
    <property type="entry name" value="WD40"/>
    <property type="match status" value="2"/>
</dbReference>
<feature type="repeat" description="WD" evidence="3">
    <location>
        <begin position="823"/>
        <end position="864"/>
    </location>
</feature>
<evidence type="ECO:0000256" key="1">
    <source>
        <dbReference type="ARBA" id="ARBA00022574"/>
    </source>
</evidence>
<dbReference type="PANTHER" id="PTHR22847">
    <property type="entry name" value="WD40 REPEAT PROTEIN"/>
    <property type="match status" value="1"/>
</dbReference>
<name>A0A2Z6EU29_9BURK</name>
<dbReference type="SUPFAM" id="SSF50978">
    <property type="entry name" value="WD40 repeat-like"/>
    <property type="match status" value="2"/>
</dbReference>
<dbReference type="Proteomes" id="UP000282597">
    <property type="component" value="Chromosome"/>
</dbReference>
<evidence type="ECO:0000259" key="4">
    <source>
        <dbReference type="Pfam" id="PF05729"/>
    </source>
</evidence>
<evidence type="ECO:0000256" key="2">
    <source>
        <dbReference type="ARBA" id="ARBA00022737"/>
    </source>
</evidence>
<feature type="repeat" description="WD" evidence="3">
    <location>
        <begin position="1033"/>
        <end position="1074"/>
    </location>
</feature>
<dbReference type="InterPro" id="IPR011047">
    <property type="entry name" value="Quinoprotein_ADH-like_sf"/>
</dbReference>
<dbReference type="GO" id="GO:0016301">
    <property type="term" value="F:kinase activity"/>
    <property type="evidence" value="ECO:0007669"/>
    <property type="project" value="UniProtKB-KW"/>
</dbReference>
<dbReference type="InterPro" id="IPR027417">
    <property type="entry name" value="P-loop_NTPase"/>
</dbReference>
<dbReference type="Pfam" id="PF00805">
    <property type="entry name" value="Pentapeptide"/>
    <property type="match status" value="1"/>
</dbReference>
<dbReference type="Gene3D" id="2.160.20.80">
    <property type="entry name" value="E3 ubiquitin-protein ligase SopA"/>
    <property type="match status" value="1"/>
</dbReference>
<keyword evidence="2" id="KW-0677">Repeat</keyword>
<dbReference type="InterPro" id="IPR001646">
    <property type="entry name" value="5peptide_repeat"/>
</dbReference>
<feature type="repeat" description="WD" evidence="3">
    <location>
        <begin position="907"/>
        <end position="948"/>
    </location>
</feature>
<feature type="repeat" description="WD" evidence="3">
    <location>
        <begin position="1117"/>
        <end position="1158"/>
    </location>
</feature>
<feature type="repeat" description="WD" evidence="3">
    <location>
        <begin position="697"/>
        <end position="738"/>
    </location>
</feature>
<dbReference type="InterPro" id="IPR007111">
    <property type="entry name" value="NACHT_NTPase"/>
</dbReference>
<dbReference type="PROSITE" id="PS00678">
    <property type="entry name" value="WD_REPEATS_1"/>
    <property type="match status" value="11"/>
</dbReference>
<keyword evidence="7" id="KW-1185">Reference proteome</keyword>
<accession>A0A2Z6EU29</accession>
<organism evidence="6 7">
    <name type="scientific">Mycoavidus cysteinexigens</name>
    <dbReference type="NCBI Taxonomy" id="1553431"/>
    <lineage>
        <taxon>Bacteria</taxon>
        <taxon>Pseudomonadati</taxon>
        <taxon>Pseudomonadota</taxon>
        <taxon>Betaproteobacteria</taxon>
        <taxon>Burkholderiales</taxon>
        <taxon>Burkholderiaceae</taxon>
        <taxon>Mycoavidus</taxon>
    </lineage>
</organism>
<dbReference type="InterPro" id="IPR001680">
    <property type="entry name" value="WD40_rpt"/>
</dbReference>
<keyword evidence="6" id="KW-0418">Kinase</keyword>
<feature type="repeat" description="WD" evidence="3">
    <location>
        <begin position="781"/>
        <end position="822"/>
    </location>
</feature>
<dbReference type="Pfam" id="PF05729">
    <property type="entry name" value="NACHT"/>
    <property type="match status" value="1"/>
</dbReference>
<dbReference type="Pfam" id="PF23342">
    <property type="entry name" value="WDR90_beta-prop_4th"/>
    <property type="match status" value="1"/>
</dbReference>
<evidence type="ECO:0000313" key="7">
    <source>
        <dbReference type="Proteomes" id="UP000282597"/>
    </source>
</evidence>
<evidence type="ECO:0000256" key="3">
    <source>
        <dbReference type="PROSITE-ProRule" id="PRU00221"/>
    </source>
</evidence>
<dbReference type="KEGG" id="mcys:MCB1EB_0782"/>
<feature type="repeat" description="WD" evidence="3">
    <location>
        <begin position="1075"/>
        <end position="1116"/>
    </location>
</feature>
<feature type="domain" description="NACHT" evidence="4">
    <location>
        <begin position="157"/>
        <end position="313"/>
    </location>
</feature>
<feature type="repeat" description="WD" evidence="3">
    <location>
        <begin position="949"/>
        <end position="990"/>
    </location>
</feature>
<dbReference type="SUPFAM" id="SSF141571">
    <property type="entry name" value="Pentapeptide repeat-like"/>
    <property type="match status" value="1"/>
</dbReference>
<feature type="repeat" description="WD" evidence="3">
    <location>
        <begin position="991"/>
        <end position="1032"/>
    </location>
</feature>
<dbReference type="InterPro" id="IPR015943">
    <property type="entry name" value="WD40/YVTN_repeat-like_dom_sf"/>
</dbReference>
<dbReference type="SUPFAM" id="SSF50998">
    <property type="entry name" value="Quinoprotein alcohol dehydrogenase-like"/>
    <property type="match status" value="1"/>
</dbReference>
<gene>
    <name evidence="6" type="ORF">MCB1EB_0782</name>
</gene>
<dbReference type="PROSITE" id="PS50082">
    <property type="entry name" value="WD_REPEATS_2"/>
    <property type="match status" value="12"/>
</dbReference>
<dbReference type="FunFam" id="2.130.10.10:FF:000228">
    <property type="entry name" value="COMPASS-like H3K4 histone methylase component WDR5A"/>
    <property type="match status" value="1"/>
</dbReference>
<proteinExistence type="predicted"/>
<dbReference type="SMART" id="SM00320">
    <property type="entry name" value="WD40"/>
    <property type="match status" value="14"/>
</dbReference>
<keyword evidence="6" id="KW-0808">Transferase</keyword>
<dbReference type="Pfam" id="PF00400">
    <property type="entry name" value="WD40"/>
    <property type="match status" value="9"/>
</dbReference>
<dbReference type="PANTHER" id="PTHR22847:SF637">
    <property type="entry name" value="WD REPEAT DOMAIN 5B"/>
    <property type="match status" value="1"/>
</dbReference>
<feature type="repeat" description="WD" evidence="3">
    <location>
        <begin position="865"/>
        <end position="906"/>
    </location>
</feature>
<dbReference type="EMBL" id="AP018150">
    <property type="protein sequence ID" value="BBE08943.1"/>
    <property type="molecule type" value="Genomic_DNA"/>
</dbReference>
<dbReference type="Gene3D" id="2.130.10.10">
    <property type="entry name" value="YVTN repeat-like/Quinoprotein amine dehydrogenase"/>
    <property type="match status" value="5"/>
</dbReference>
<protein>
    <submittedName>
        <fullName evidence="6">Myosin heavy-chain kinase</fullName>
    </submittedName>
</protein>
<dbReference type="Gene3D" id="3.40.50.300">
    <property type="entry name" value="P-loop containing nucleotide triphosphate hydrolases"/>
    <property type="match status" value="1"/>
</dbReference>
<reference evidence="6 7" key="1">
    <citation type="journal article" date="2018" name="Microbes Environ.">
        <title>Comparative Genomic Insights into Endofungal Lifestyles of Two Bacterial Endosymbionts, Mycoavidus cysteinexigens and Burkholderia rhizoxinica.</title>
        <authorList>
            <person name="Sharmin D."/>
            <person name="Guo Y."/>
            <person name="Nishizawa T."/>
            <person name="Ohshima S."/>
            <person name="Sato Y."/>
            <person name="Takashima Y."/>
            <person name="Narisawa K."/>
            <person name="Ohta H."/>
        </authorList>
    </citation>
    <scope>NUCLEOTIDE SEQUENCE [LARGE SCALE GENOMIC DNA]</scope>
    <source>
        <strain evidence="6 7">B1-EB</strain>
    </source>
</reference>
<sequence>MSPINPSQNTQPSLASYFPQIASAFSNATQTHSMDRVDETAGAVMQINYGLINIPTVGSHNEITVHYHSTGSDAQLLREILRPLQSMAMQPDNAPLASLGIEGLQKKYLESLQKDKEIKDALAMYVAPECTSITNIRERLSLEEKVRDFLASEEKKVLLLLGEAGSGKSTFNRYLARSLWEAYDKEANKSGQTPIPLFISLSSLKEPNTNLISEYLKKEGFTKDQIADLKVNYRFIFILDGYDEIKDRTRLFYIENELDEWQAKVIVSSRPEYLGDRYERQFHPKGQAYLLQTYQLAQFSDLTIGEYVNKYKKTHPELEKSVTKHREILERSEVKELIRNPFLLKLALSELPTLAERYKNSSQRITRLVLYDQFVESWFERSQDRLSGIRLTDAEQKAFHFLNKAFIKHGTKFGQDLAIEMYQAGLVRVTYSELLSYDEFNTTTQDWRDKFFSDSNEKIKLLRFNAPLICRDDQYEFVHKSIQDYFVARALWEELRGGAKSADVEHTKKLGAIRNVRPLWEGLGDGFEIEPSVRFNAVNVVEDPAVQSFLVERVQEDRVFLKALLSWVKASKTRGDVKRGASNALTVLVKAGVQFIGCDLRGVQVPGSDLSNGVFDSSQLQGSDLSNANLRASWLRQANLSGAELAGVQFGEWAYLQEKSGVNSCAYSPDGKNCAVGLDNGKISVYKASSWEKTYTLRGHTGRVNSVVYSPSGSQLASGSDDSTVRVWDAKSGAALHTLEGHTSSVTSVVYSPNGTQLASGSSDNTVRVWEAESEASVLTLEGHTWAVWSVAYSPSGNQIASGSSDNTVRVWEAEGGALVHTLEGHTDRVFSVVYSPTGTQLASGSFDKTVRVWDVESGASVHTLKGHTQSVTSVVYSPSGTQLASGSYDKTVRVWEAESGASVHTLEGHTWAVYSVVYSPSETQLASGSWDKTVRVWEAESGASVRTLEGHADSVRSVVYSPNGSQIASGSHDNTVHVWEAESGASVHTLEGHTNRVSSVVYSPNGAQLASGGDDSTVRVWDAESGASVHTLEGHTWVVTSVVYSPSGRQLASGSFDSTVRVWDAESGASVHTLEGHITYVSSVAYSPNGMQLASGSLDGMVRVWDAESGASVHTIEGHPSAVNSVVYSPSGSQLASGHYDSTVRVWESESGASVHTLEGHTSSVNSVVYSPSGSQLASGSDDSTVRLWDVASGDCLRVIQELTEPVISIAWKATREGSNLLTGSGEFVRQWELIGEADGVHAHLSWMSPVNKLMVKEALLEGVVGLSEMNQKLLTQRGATLPFEGFKQSS</sequence>
<feature type="domain" description="WDR90 4th beta-propeller" evidence="5">
    <location>
        <begin position="703"/>
        <end position="827"/>
    </location>
</feature>
<dbReference type="PROSITE" id="PS50294">
    <property type="entry name" value="WD_REPEATS_REGION"/>
    <property type="match status" value="12"/>
</dbReference>
<dbReference type="SUPFAM" id="SSF52540">
    <property type="entry name" value="P-loop containing nucleoside triphosphate hydrolases"/>
    <property type="match status" value="1"/>
</dbReference>
<evidence type="ECO:0000313" key="6">
    <source>
        <dbReference type="EMBL" id="BBE08943.1"/>
    </source>
</evidence>
<evidence type="ECO:0000259" key="5">
    <source>
        <dbReference type="Pfam" id="PF23342"/>
    </source>
</evidence>